<dbReference type="OrthoDB" id="5786858at2759"/>
<dbReference type="STRING" id="6412.T1G0Q8"/>
<dbReference type="PROSITE" id="PS51227">
    <property type="entry name" value="SPR"/>
    <property type="match status" value="1"/>
</dbReference>
<evidence type="ECO:0000313" key="3">
    <source>
        <dbReference type="EnsemblMetazoa" id="HelroP71732"/>
    </source>
</evidence>
<dbReference type="InParanoid" id="T1G0Q8"/>
<dbReference type="eggNOG" id="KOG4590">
    <property type="taxonomic scope" value="Eukaryota"/>
</dbReference>
<feature type="domain" description="WH1" evidence="1">
    <location>
        <begin position="1"/>
        <end position="107"/>
    </location>
</feature>
<protein>
    <recommendedName>
        <fullName evidence="1">WH1 domain-containing protein</fullName>
    </recommendedName>
</protein>
<dbReference type="Proteomes" id="UP000015101">
    <property type="component" value="Unassembled WGS sequence"/>
</dbReference>
<dbReference type="InterPro" id="IPR011993">
    <property type="entry name" value="PH-like_dom_sf"/>
</dbReference>
<name>T1G0Q8_HELRO</name>
<dbReference type="GO" id="GO:0070373">
    <property type="term" value="P:negative regulation of ERK1 and ERK2 cascade"/>
    <property type="evidence" value="ECO:0000318"/>
    <property type="project" value="GO_Central"/>
</dbReference>
<dbReference type="OMA" id="KKPDYLY"/>
<dbReference type="PROSITE" id="PS50229">
    <property type="entry name" value="WH1"/>
    <property type="match status" value="1"/>
</dbReference>
<gene>
    <name evidence="3" type="primary">20214656</name>
    <name evidence="2" type="ORF">HELRODRAFT_71732</name>
</gene>
<dbReference type="EMBL" id="KB095812">
    <property type="protein sequence ID" value="ESO11615.1"/>
    <property type="molecule type" value="Genomic_DNA"/>
</dbReference>
<dbReference type="EMBL" id="AMQM01002482">
    <property type="status" value="NOT_ANNOTATED_CDS"/>
    <property type="molecule type" value="Genomic_DNA"/>
</dbReference>
<dbReference type="PANTHER" id="PTHR11202">
    <property type="entry name" value="SPROUTY-RELATED, EVH1 DOMAIN-CONTAINING PROTEIN FAMILY MEMBER"/>
    <property type="match status" value="1"/>
</dbReference>
<accession>T1G0Q8</accession>
<organism evidence="3 4">
    <name type="scientific">Helobdella robusta</name>
    <name type="common">Californian leech</name>
    <dbReference type="NCBI Taxonomy" id="6412"/>
    <lineage>
        <taxon>Eukaryota</taxon>
        <taxon>Metazoa</taxon>
        <taxon>Spiralia</taxon>
        <taxon>Lophotrochozoa</taxon>
        <taxon>Annelida</taxon>
        <taxon>Clitellata</taxon>
        <taxon>Hirudinea</taxon>
        <taxon>Rhynchobdellida</taxon>
        <taxon>Glossiphoniidae</taxon>
        <taxon>Helobdella</taxon>
    </lineage>
</organism>
<dbReference type="GeneID" id="20214656"/>
<dbReference type="EnsemblMetazoa" id="HelroT71732">
    <property type="protein sequence ID" value="HelroP71732"/>
    <property type="gene ID" value="HelroG71732"/>
</dbReference>
<keyword evidence="4" id="KW-1185">Reference proteome</keyword>
<reference evidence="4" key="1">
    <citation type="submission" date="2012-12" db="EMBL/GenBank/DDBJ databases">
        <authorList>
            <person name="Hellsten U."/>
            <person name="Grimwood J."/>
            <person name="Chapman J.A."/>
            <person name="Shapiro H."/>
            <person name="Aerts A."/>
            <person name="Otillar R.P."/>
            <person name="Terry A.Y."/>
            <person name="Boore J.L."/>
            <person name="Simakov O."/>
            <person name="Marletaz F."/>
            <person name="Cho S.-J."/>
            <person name="Edsinger-Gonzales E."/>
            <person name="Havlak P."/>
            <person name="Kuo D.-H."/>
            <person name="Larsson T."/>
            <person name="Lv J."/>
            <person name="Arendt D."/>
            <person name="Savage R."/>
            <person name="Osoegawa K."/>
            <person name="de Jong P."/>
            <person name="Lindberg D.R."/>
            <person name="Seaver E.C."/>
            <person name="Weisblat D.A."/>
            <person name="Putnam N.H."/>
            <person name="Grigoriev I.V."/>
            <person name="Rokhsar D.S."/>
        </authorList>
    </citation>
    <scope>NUCLEOTIDE SEQUENCE</scope>
</reference>
<dbReference type="HOGENOM" id="CLU_038867_1_1_1"/>
<reference evidence="2 4" key="2">
    <citation type="journal article" date="2013" name="Nature">
        <title>Insights into bilaterian evolution from three spiralian genomes.</title>
        <authorList>
            <person name="Simakov O."/>
            <person name="Marletaz F."/>
            <person name="Cho S.J."/>
            <person name="Edsinger-Gonzales E."/>
            <person name="Havlak P."/>
            <person name="Hellsten U."/>
            <person name="Kuo D.H."/>
            <person name="Larsson T."/>
            <person name="Lv J."/>
            <person name="Arendt D."/>
            <person name="Savage R."/>
            <person name="Osoegawa K."/>
            <person name="de Jong P."/>
            <person name="Grimwood J."/>
            <person name="Chapman J.A."/>
            <person name="Shapiro H."/>
            <person name="Aerts A."/>
            <person name="Otillar R.P."/>
            <person name="Terry A.Y."/>
            <person name="Boore J.L."/>
            <person name="Grigoriev I.V."/>
            <person name="Lindberg D.R."/>
            <person name="Seaver E.C."/>
            <person name="Weisblat D.A."/>
            <person name="Putnam N.H."/>
            <person name="Rokhsar D.S."/>
        </authorList>
    </citation>
    <scope>NUCLEOTIDE SEQUENCE</scope>
</reference>
<dbReference type="KEGG" id="hro:HELRODRAFT_71732"/>
<dbReference type="InterPro" id="IPR000697">
    <property type="entry name" value="WH1/EVH1_dom"/>
</dbReference>
<evidence type="ECO:0000313" key="2">
    <source>
        <dbReference type="EMBL" id="ESO11615.1"/>
    </source>
</evidence>
<dbReference type="FunCoup" id="T1G0Q8">
    <property type="interactions" value="526"/>
</dbReference>
<dbReference type="GO" id="GO:0005886">
    <property type="term" value="C:plasma membrane"/>
    <property type="evidence" value="ECO:0000318"/>
    <property type="project" value="GO_Central"/>
</dbReference>
<dbReference type="CTD" id="20214656"/>
<proteinExistence type="predicted"/>
<dbReference type="SMART" id="SM00461">
    <property type="entry name" value="WH1"/>
    <property type="match status" value="1"/>
</dbReference>
<dbReference type="RefSeq" id="XP_009010103.1">
    <property type="nucleotide sequence ID" value="XM_009011855.1"/>
</dbReference>
<evidence type="ECO:0000259" key="1">
    <source>
        <dbReference type="PROSITE" id="PS50229"/>
    </source>
</evidence>
<dbReference type="SUPFAM" id="SSF50729">
    <property type="entry name" value="PH domain-like"/>
    <property type="match status" value="1"/>
</dbReference>
<dbReference type="PANTHER" id="PTHR11202:SF3">
    <property type="entry name" value="SPROUTY-RELATED PROTEIN WITH EVH-1 DOMAIN, ISOFORM C"/>
    <property type="match status" value="1"/>
</dbReference>
<evidence type="ECO:0000313" key="4">
    <source>
        <dbReference type="Proteomes" id="UP000015101"/>
    </source>
</evidence>
<dbReference type="GO" id="GO:0019901">
    <property type="term" value="F:protein kinase binding"/>
    <property type="evidence" value="ECO:0000318"/>
    <property type="project" value="GO_Central"/>
</dbReference>
<dbReference type="FunFam" id="2.30.29.30:FF:000764">
    <property type="entry name" value="Uncharacterized protein"/>
    <property type="match status" value="1"/>
</dbReference>
<dbReference type="Pfam" id="PF05210">
    <property type="entry name" value="Sprouty"/>
    <property type="match status" value="1"/>
</dbReference>
<reference evidence="3" key="3">
    <citation type="submission" date="2015-06" db="UniProtKB">
        <authorList>
            <consortium name="EnsemblMetazoa"/>
        </authorList>
    </citation>
    <scope>IDENTIFICATION</scope>
</reference>
<dbReference type="Pfam" id="PF00568">
    <property type="entry name" value="WH1"/>
    <property type="match status" value="1"/>
</dbReference>
<sequence>VEVKAQVMKRSDAGWVPIDGGGLSVVGLSSLPTETKVDNVQYRVNARRVKDNASLLNCILKKDLSYTKGNSLFHHWQTQGQKFGLTFHSSTDATTFEQWICNAKRNLAGSQTSIVDDDAVEEGDACNNNSSSNAVAGGSDVVRPVRVENIHCRRNMKMDRKRIHHRKSEDRTNVWIKREDLSMPEFSAMNCYTTDSSYVQFSNNKKNNSSTNSSNSKQNIERECFSVTSLSSKHSSSGNLQQLHMAQSRRRCLKCREFYYETENCAGRCAYGSDQCLKCVEAVSCVACARALLYHFAADENGDYGEVCSCTDGHHRNFKKWFLSAILSVFMPCLCCYPPLSACHKSCVKTGKCGARHKCD</sequence>
<dbReference type="AlphaFoldDB" id="T1G0Q8"/>
<dbReference type="InterPro" id="IPR007875">
    <property type="entry name" value="Sprouty"/>
</dbReference>
<dbReference type="Gene3D" id="2.30.29.30">
    <property type="entry name" value="Pleckstrin-homology domain (PH domain)/Phosphotyrosine-binding domain (PTB)"/>
    <property type="match status" value="1"/>
</dbReference>